<dbReference type="CDD" id="cd07377">
    <property type="entry name" value="WHTH_GntR"/>
    <property type="match status" value="1"/>
</dbReference>
<dbReference type="Proteomes" id="UP000768567">
    <property type="component" value="Unassembled WGS sequence"/>
</dbReference>
<sequence length="154" mass="17196">MVNYTSNEPVNRDACFKVRCGKKKGGPELKGILNDQNLIYQQIAQMLEDGILRGEYPEESQVPSTNELARAFNINPATAAKGINRLVDEGLLYKRRGIGMFVAEGALKTLQTRRRKAFAGEQVRALVREAMRLGMSREELLQLVGDVSQEEGLK</sequence>
<evidence type="ECO:0000259" key="4">
    <source>
        <dbReference type="PROSITE" id="PS50949"/>
    </source>
</evidence>
<dbReference type="InterPro" id="IPR000524">
    <property type="entry name" value="Tscrpt_reg_HTH_GntR"/>
</dbReference>
<dbReference type="InterPro" id="IPR036390">
    <property type="entry name" value="WH_DNA-bd_sf"/>
</dbReference>
<reference evidence="5 6" key="1">
    <citation type="submission" date="2020-10" db="EMBL/GenBank/DDBJ databases">
        <title>ChiBAC.</title>
        <authorList>
            <person name="Zenner C."/>
            <person name="Hitch T.C.A."/>
            <person name="Clavel T."/>
        </authorList>
    </citation>
    <scope>NUCLEOTIDE SEQUENCE [LARGE SCALE GENOMIC DNA]</scope>
    <source>
        <strain evidence="5 6">DSM 109015</strain>
    </source>
</reference>
<dbReference type="PANTHER" id="PTHR38445">
    <property type="entry name" value="HTH-TYPE TRANSCRIPTIONAL REPRESSOR YTRA"/>
    <property type="match status" value="1"/>
</dbReference>
<gene>
    <name evidence="5" type="ORF">INF35_09325</name>
</gene>
<accession>A0ABR9R4B0</accession>
<dbReference type="EMBL" id="JADCKC010000003">
    <property type="protein sequence ID" value="MBE5037983.1"/>
    <property type="molecule type" value="Genomic_DNA"/>
</dbReference>
<keyword evidence="1" id="KW-0805">Transcription regulation</keyword>
<evidence type="ECO:0000313" key="6">
    <source>
        <dbReference type="Proteomes" id="UP000768567"/>
    </source>
</evidence>
<evidence type="ECO:0000313" key="5">
    <source>
        <dbReference type="EMBL" id="MBE5037983.1"/>
    </source>
</evidence>
<keyword evidence="2" id="KW-0238">DNA-binding</keyword>
<feature type="domain" description="HTH gntR-type" evidence="4">
    <location>
        <begin position="37"/>
        <end position="105"/>
    </location>
</feature>
<dbReference type="PANTHER" id="PTHR38445:SF10">
    <property type="entry name" value="GNTR-FAMILY TRANSCRIPTIONAL REGULATOR"/>
    <property type="match status" value="1"/>
</dbReference>
<evidence type="ECO:0000256" key="2">
    <source>
        <dbReference type="ARBA" id="ARBA00023125"/>
    </source>
</evidence>
<evidence type="ECO:0000256" key="3">
    <source>
        <dbReference type="ARBA" id="ARBA00023163"/>
    </source>
</evidence>
<dbReference type="Gene3D" id="1.10.10.10">
    <property type="entry name" value="Winged helix-like DNA-binding domain superfamily/Winged helix DNA-binding domain"/>
    <property type="match status" value="1"/>
</dbReference>
<dbReference type="InterPro" id="IPR036388">
    <property type="entry name" value="WH-like_DNA-bd_sf"/>
</dbReference>
<dbReference type="Pfam" id="PF00392">
    <property type="entry name" value="GntR"/>
    <property type="match status" value="1"/>
</dbReference>
<name>A0ABR9R4B0_9FIRM</name>
<dbReference type="PROSITE" id="PS50949">
    <property type="entry name" value="HTH_GNTR"/>
    <property type="match status" value="1"/>
</dbReference>
<keyword evidence="3" id="KW-0804">Transcription</keyword>
<protein>
    <submittedName>
        <fullName evidence="5">GntR family transcriptional regulator</fullName>
    </submittedName>
</protein>
<organism evidence="5 6">
    <name type="scientific">Gemmiger gallinarum</name>
    <dbReference type="NCBI Taxonomy" id="2779354"/>
    <lineage>
        <taxon>Bacteria</taxon>
        <taxon>Bacillati</taxon>
        <taxon>Bacillota</taxon>
        <taxon>Clostridia</taxon>
        <taxon>Eubacteriales</taxon>
        <taxon>Gemmiger</taxon>
    </lineage>
</organism>
<dbReference type="SUPFAM" id="SSF46785">
    <property type="entry name" value="Winged helix' DNA-binding domain"/>
    <property type="match status" value="1"/>
</dbReference>
<keyword evidence="6" id="KW-1185">Reference proteome</keyword>
<evidence type="ECO:0000256" key="1">
    <source>
        <dbReference type="ARBA" id="ARBA00023015"/>
    </source>
</evidence>
<proteinExistence type="predicted"/>
<dbReference type="SMART" id="SM00345">
    <property type="entry name" value="HTH_GNTR"/>
    <property type="match status" value="1"/>
</dbReference>
<comment type="caution">
    <text evidence="5">The sequence shown here is derived from an EMBL/GenBank/DDBJ whole genome shotgun (WGS) entry which is preliminary data.</text>
</comment>